<evidence type="ECO:0000256" key="5">
    <source>
        <dbReference type="ARBA" id="ARBA00022741"/>
    </source>
</evidence>
<comment type="subcellular location">
    <subcellularLocation>
        <location evidence="1">Membrane</location>
        <topology evidence="1">Multi-pass membrane protein</topology>
    </subcellularLocation>
</comment>
<dbReference type="PANTHER" id="PTHR48041">
    <property type="entry name" value="ABC TRANSPORTER G FAMILY MEMBER 28"/>
    <property type="match status" value="1"/>
</dbReference>
<evidence type="ECO:0000256" key="2">
    <source>
        <dbReference type="ARBA" id="ARBA00005814"/>
    </source>
</evidence>
<accession>A0AAV7XS55</accession>
<keyword evidence="7" id="KW-1133">Transmembrane helix</keyword>
<dbReference type="InterPro" id="IPR027417">
    <property type="entry name" value="P-loop_NTPase"/>
</dbReference>
<evidence type="ECO:0000313" key="10">
    <source>
        <dbReference type="EMBL" id="KAJ1527541.1"/>
    </source>
</evidence>
<dbReference type="GO" id="GO:0005524">
    <property type="term" value="F:ATP binding"/>
    <property type="evidence" value="ECO:0007669"/>
    <property type="project" value="UniProtKB-KW"/>
</dbReference>
<evidence type="ECO:0000256" key="8">
    <source>
        <dbReference type="ARBA" id="ARBA00023136"/>
    </source>
</evidence>
<dbReference type="AlphaFoldDB" id="A0AAV7XS55"/>
<keyword evidence="4" id="KW-0812">Transmembrane</keyword>
<keyword evidence="6" id="KW-0067">ATP-binding</keyword>
<keyword evidence="3" id="KW-0813">Transport</keyword>
<feature type="domain" description="ABC transporter" evidence="9">
    <location>
        <begin position="17"/>
        <end position="264"/>
    </location>
</feature>
<evidence type="ECO:0000256" key="4">
    <source>
        <dbReference type="ARBA" id="ARBA00022692"/>
    </source>
</evidence>
<proteinExistence type="inferred from homology"/>
<dbReference type="Pfam" id="PF00005">
    <property type="entry name" value="ABC_tran"/>
    <property type="match status" value="1"/>
</dbReference>
<evidence type="ECO:0000313" key="11">
    <source>
        <dbReference type="Proteomes" id="UP001075354"/>
    </source>
</evidence>
<protein>
    <recommendedName>
        <fullName evidence="9">ABC transporter domain-containing protein</fullName>
    </recommendedName>
</protein>
<dbReference type="GO" id="GO:0005886">
    <property type="term" value="C:plasma membrane"/>
    <property type="evidence" value="ECO:0007669"/>
    <property type="project" value="TreeGrafter"/>
</dbReference>
<dbReference type="InterPro" id="IPR043926">
    <property type="entry name" value="ABCG_dom"/>
</dbReference>
<dbReference type="PROSITE" id="PS00211">
    <property type="entry name" value="ABC_TRANSPORTER_1"/>
    <property type="match status" value="1"/>
</dbReference>
<evidence type="ECO:0000256" key="6">
    <source>
        <dbReference type="ARBA" id="ARBA00022840"/>
    </source>
</evidence>
<dbReference type="Proteomes" id="UP001075354">
    <property type="component" value="Chromosome 5"/>
</dbReference>
<dbReference type="GO" id="GO:0030659">
    <property type="term" value="C:cytoplasmic vesicle membrane"/>
    <property type="evidence" value="ECO:0007669"/>
    <property type="project" value="TreeGrafter"/>
</dbReference>
<gene>
    <name evidence="10" type="ORF">ONE63_007510</name>
</gene>
<dbReference type="PROSITE" id="PS50893">
    <property type="entry name" value="ABC_TRANSPORTER_2"/>
    <property type="match status" value="1"/>
</dbReference>
<keyword evidence="11" id="KW-1185">Reference proteome</keyword>
<evidence type="ECO:0000259" key="9">
    <source>
        <dbReference type="PROSITE" id="PS50893"/>
    </source>
</evidence>
<dbReference type="GO" id="GO:0140359">
    <property type="term" value="F:ABC-type transporter activity"/>
    <property type="evidence" value="ECO:0007669"/>
    <property type="project" value="InterPro"/>
</dbReference>
<dbReference type="GO" id="GO:0016887">
    <property type="term" value="F:ATP hydrolysis activity"/>
    <property type="evidence" value="ECO:0007669"/>
    <property type="project" value="InterPro"/>
</dbReference>
<dbReference type="Pfam" id="PF19055">
    <property type="entry name" value="ABC2_membrane_7"/>
    <property type="match status" value="1"/>
</dbReference>
<reference evidence="10" key="1">
    <citation type="submission" date="2022-12" db="EMBL/GenBank/DDBJ databases">
        <title>Chromosome-level genome assembly of the bean flower thrips Megalurothrips usitatus.</title>
        <authorList>
            <person name="Ma L."/>
            <person name="Liu Q."/>
            <person name="Li H."/>
            <person name="Cai W."/>
        </authorList>
    </citation>
    <scope>NUCLEOTIDE SEQUENCE</scope>
    <source>
        <strain evidence="10">Cailab_2022a</strain>
    </source>
</reference>
<dbReference type="InterPro" id="IPR003439">
    <property type="entry name" value="ABC_transporter-like_ATP-bd"/>
</dbReference>
<evidence type="ECO:0000256" key="7">
    <source>
        <dbReference type="ARBA" id="ARBA00022989"/>
    </source>
</evidence>
<dbReference type="InterPro" id="IPR017871">
    <property type="entry name" value="ABC_transporter-like_CS"/>
</dbReference>
<dbReference type="InterPro" id="IPR050352">
    <property type="entry name" value="ABCG_transporters"/>
</dbReference>
<dbReference type="EMBL" id="JAPTSV010000005">
    <property type="protein sequence ID" value="KAJ1527541.1"/>
    <property type="molecule type" value="Genomic_DNA"/>
</dbReference>
<dbReference type="InterPro" id="IPR003593">
    <property type="entry name" value="AAA+_ATPase"/>
</dbReference>
<sequence>MPSQVDSDTPRGVTLSWRDLSVFATSQGYPFKRIIKNVSGAVRPGALVAVMGASGAGKSTLMTALAHRSPAGVVVKGDIRVDGRPVDDFMRRMSGFLHQEDIFVPQLTVREHLNFMARMRLDRRTSCYERQRKVQQLLRQLGLTASQHTRIGTPGHDKVLSGGERKRLAFAAELLTDPALLFCDEPTTGLDSYSAQQLVDIMQGMAQRPRGRGKTILCTIHQPSSDLLARFHRIILVADGRIAFIGKPDDALEFFREQGHACPASYNPADFFIRTLACTPGSEEASRVAVKKLCDRFATSDHARAMEMEVVQDLGVGDHSKEAVCGSACGDV</sequence>
<name>A0AAV7XS55_9NEOP</name>
<dbReference type="PANTHER" id="PTHR48041:SF139">
    <property type="entry name" value="PROTEIN SCARLET"/>
    <property type="match status" value="1"/>
</dbReference>
<dbReference type="SMART" id="SM00382">
    <property type="entry name" value="AAA"/>
    <property type="match status" value="1"/>
</dbReference>
<evidence type="ECO:0000256" key="1">
    <source>
        <dbReference type="ARBA" id="ARBA00004141"/>
    </source>
</evidence>
<organism evidence="10 11">
    <name type="scientific">Megalurothrips usitatus</name>
    <name type="common">bean blossom thrips</name>
    <dbReference type="NCBI Taxonomy" id="439358"/>
    <lineage>
        <taxon>Eukaryota</taxon>
        <taxon>Metazoa</taxon>
        <taxon>Ecdysozoa</taxon>
        <taxon>Arthropoda</taxon>
        <taxon>Hexapoda</taxon>
        <taxon>Insecta</taxon>
        <taxon>Pterygota</taxon>
        <taxon>Neoptera</taxon>
        <taxon>Paraneoptera</taxon>
        <taxon>Thysanoptera</taxon>
        <taxon>Terebrantia</taxon>
        <taxon>Thripoidea</taxon>
        <taxon>Thripidae</taxon>
        <taxon>Megalurothrips</taxon>
    </lineage>
</organism>
<dbReference type="Gene3D" id="3.40.50.300">
    <property type="entry name" value="P-loop containing nucleotide triphosphate hydrolases"/>
    <property type="match status" value="1"/>
</dbReference>
<comment type="similarity">
    <text evidence="2">Belongs to the ABC transporter superfamily. ABCG family. Eye pigment precursor importer (TC 3.A.1.204) subfamily.</text>
</comment>
<keyword evidence="8" id="KW-0472">Membrane</keyword>
<evidence type="ECO:0000256" key="3">
    <source>
        <dbReference type="ARBA" id="ARBA00022448"/>
    </source>
</evidence>
<comment type="caution">
    <text evidence="10">The sequence shown here is derived from an EMBL/GenBank/DDBJ whole genome shotgun (WGS) entry which is preliminary data.</text>
</comment>
<dbReference type="SUPFAM" id="SSF52540">
    <property type="entry name" value="P-loop containing nucleoside triphosphate hydrolases"/>
    <property type="match status" value="1"/>
</dbReference>
<keyword evidence="5" id="KW-0547">Nucleotide-binding</keyword>